<dbReference type="Proteomes" id="UP001291653">
    <property type="component" value="Unassembled WGS sequence"/>
</dbReference>
<evidence type="ECO:0000313" key="2">
    <source>
        <dbReference type="Proteomes" id="UP001291653"/>
    </source>
</evidence>
<sequence length="120" mass="13562">MTATFFDVVRYTADQAGLDDLDRFSDAAQQARARIAQERMDSLTEGQEVRLDRFQDKQLNGLTGTIHSITRTPTLRPDAVVLIDRESLWMLQSHRMYASRVPQGATTYSLTAPLACVFPR</sequence>
<evidence type="ECO:0000313" key="1">
    <source>
        <dbReference type="EMBL" id="GLF98263.1"/>
    </source>
</evidence>
<reference evidence="1 2" key="1">
    <citation type="submission" date="2022-10" db="EMBL/GenBank/DDBJ databases">
        <title>Draft genome sequence of Streptomyces sp. YSPA8.</title>
        <authorList>
            <person name="Moriuchi R."/>
            <person name="Dohra H."/>
            <person name="Yamamura H."/>
            <person name="Kodani S."/>
        </authorList>
    </citation>
    <scope>NUCLEOTIDE SEQUENCE [LARGE SCALE GENOMIC DNA]</scope>
    <source>
        <strain evidence="1 2">YSPA8</strain>
    </source>
</reference>
<dbReference type="RefSeq" id="WP_323450245.1">
    <property type="nucleotide sequence ID" value="NZ_BSBI01000013.1"/>
</dbReference>
<protein>
    <submittedName>
        <fullName evidence="1">Uncharacterized protein</fullName>
    </submittedName>
</protein>
<organism evidence="1 2">
    <name type="scientific">Streptomyces yaizuensis</name>
    <dbReference type="NCBI Taxonomy" id="2989713"/>
    <lineage>
        <taxon>Bacteria</taxon>
        <taxon>Bacillati</taxon>
        <taxon>Actinomycetota</taxon>
        <taxon>Actinomycetes</taxon>
        <taxon>Kitasatosporales</taxon>
        <taxon>Streptomycetaceae</taxon>
        <taxon>Streptomyces</taxon>
    </lineage>
</organism>
<dbReference type="EMBL" id="BSBI01000013">
    <property type="protein sequence ID" value="GLF98263.1"/>
    <property type="molecule type" value="Genomic_DNA"/>
</dbReference>
<name>A0ABQ5P6P5_9ACTN</name>
<proteinExistence type="predicted"/>
<keyword evidence="2" id="KW-1185">Reference proteome</keyword>
<comment type="caution">
    <text evidence="1">The sequence shown here is derived from an EMBL/GenBank/DDBJ whole genome shotgun (WGS) entry which is preliminary data.</text>
</comment>
<accession>A0ABQ5P6P5</accession>
<gene>
    <name evidence="1" type="ORF">SYYSPA8_28220</name>
</gene>